<sequence length="70" mass="7960">MIKPAGILQVCLLLVALVNNAHGQFFGGFFPWWSRWCNGIWCPFGTRCVFVWCVQFPCPPLSYCAPIFFG</sequence>
<name>A0AAQ4ERE6_AMBAM</name>
<feature type="signal peptide" evidence="1">
    <location>
        <begin position="1"/>
        <end position="23"/>
    </location>
</feature>
<dbReference type="EMBL" id="JARKHS020011998">
    <property type="protein sequence ID" value="KAK8777299.1"/>
    <property type="molecule type" value="Genomic_DNA"/>
</dbReference>
<protein>
    <recommendedName>
        <fullName evidence="4">Secreted protein</fullName>
    </recommendedName>
</protein>
<proteinExistence type="predicted"/>
<gene>
    <name evidence="2" type="ORF">V5799_029356</name>
</gene>
<accession>A0AAQ4ERE6</accession>
<dbReference type="Proteomes" id="UP001321473">
    <property type="component" value="Unassembled WGS sequence"/>
</dbReference>
<evidence type="ECO:0000313" key="2">
    <source>
        <dbReference type="EMBL" id="KAK8777299.1"/>
    </source>
</evidence>
<evidence type="ECO:0000256" key="1">
    <source>
        <dbReference type="SAM" id="SignalP"/>
    </source>
</evidence>
<feature type="chain" id="PRO_5042934394" description="Secreted protein" evidence="1">
    <location>
        <begin position="24"/>
        <end position="70"/>
    </location>
</feature>
<evidence type="ECO:0008006" key="4">
    <source>
        <dbReference type="Google" id="ProtNLM"/>
    </source>
</evidence>
<evidence type="ECO:0000313" key="3">
    <source>
        <dbReference type="Proteomes" id="UP001321473"/>
    </source>
</evidence>
<keyword evidence="1" id="KW-0732">Signal</keyword>
<organism evidence="2 3">
    <name type="scientific">Amblyomma americanum</name>
    <name type="common">Lone star tick</name>
    <dbReference type="NCBI Taxonomy" id="6943"/>
    <lineage>
        <taxon>Eukaryota</taxon>
        <taxon>Metazoa</taxon>
        <taxon>Ecdysozoa</taxon>
        <taxon>Arthropoda</taxon>
        <taxon>Chelicerata</taxon>
        <taxon>Arachnida</taxon>
        <taxon>Acari</taxon>
        <taxon>Parasitiformes</taxon>
        <taxon>Ixodida</taxon>
        <taxon>Ixodoidea</taxon>
        <taxon>Ixodidae</taxon>
        <taxon>Amblyomminae</taxon>
        <taxon>Amblyomma</taxon>
    </lineage>
</organism>
<reference evidence="2 3" key="1">
    <citation type="journal article" date="2023" name="Arcadia Sci">
        <title>De novo assembly of a long-read Amblyomma americanum tick genome.</title>
        <authorList>
            <person name="Chou S."/>
            <person name="Poskanzer K.E."/>
            <person name="Rollins M."/>
            <person name="Thuy-Boun P.S."/>
        </authorList>
    </citation>
    <scope>NUCLEOTIDE SEQUENCE [LARGE SCALE GENOMIC DNA]</scope>
    <source>
        <strain evidence="2">F_SG_1</strain>
        <tissue evidence="2">Salivary glands</tissue>
    </source>
</reference>
<comment type="caution">
    <text evidence="2">The sequence shown here is derived from an EMBL/GenBank/DDBJ whole genome shotgun (WGS) entry which is preliminary data.</text>
</comment>
<dbReference type="AlphaFoldDB" id="A0AAQ4ERE6"/>
<keyword evidence="3" id="KW-1185">Reference proteome</keyword>